<gene>
    <name evidence="1" type="ORF">FB381_4375</name>
</gene>
<reference evidence="1 2" key="1">
    <citation type="submission" date="2019-06" db="EMBL/GenBank/DDBJ databases">
        <title>Sequencing the genomes of 1000 actinobacteria strains.</title>
        <authorList>
            <person name="Klenk H.-P."/>
        </authorList>
    </citation>
    <scope>NUCLEOTIDE SEQUENCE [LARGE SCALE GENOMIC DNA]</scope>
    <source>
        <strain evidence="1 2">DSM 25218</strain>
    </source>
</reference>
<evidence type="ECO:0000313" key="1">
    <source>
        <dbReference type="EMBL" id="TQL70442.1"/>
    </source>
</evidence>
<keyword evidence="2" id="KW-1185">Reference proteome</keyword>
<sequence length="116" mass="13865">MVKMRPEHWEPPDPPKLLVSARRVAEELDVPIWKANEICWCLDRRFYAPGQTHYRVTRASLDAFKALLADGMTTLGARSVMWHFKQRGSLPPPDLGKEERDWIYWHSRQRRPNRRW</sequence>
<accession>A0A543ACX7</accession>
<dbReference type="Proteomes" id="UP000320209">
    <property type="component" value="Unassembled WGS sequence"/>
</dbReference>
<dbReference type="AlphaFoldDB" id="A0A543ACX7"/>
<dbReference type="RefSeq" id="WP_008362758.1">
    <property type="nucleotide sequence ID" value="NZ_VFOV01000001.1"/>
</dbReference>
<dbReference type="OrthoDB" id="3786810at2"/>
<name>A0A543ACX7_9ACTN</name>
<organism evidence="1 2">
    <name type="scientific">Nocardioides albertanoniae</name>
    <dbReference type="NCBI Taxonomy" id="1175486"/>
    <lineage>
        <taxon>Bacteria</taxon>
        <taxon>Bacillati</taxon>
        <taxon>Actinomycetota</taxon>
        <taxon>Actinomycetes</taxon>
        <taxon>Propionibacteriales</taxon>
        <taxon>Nocardioidaceae</taxon>
        <taxon>Nocardioides</taxon>
    </lineage>
</organism>
<evidence type="ECO:0000313" key="2">
    <source>
        <dbReference type="Proteomes" id="UP000320209"/>
    </source>
</evidence>
<dbReference type="EMBL" id="VFOV01000001">
    <property type="protein sequence ID" value="TQL70442.1"/>
    <property type="molecule type" value="Genomic_DNA"/>
</dbReference>
<comment type="caution">
    <text evidence="1">The sequence shown here is derived from an EMBL/GenBank/DDBJ whole genome shotgun (WGS) entry which is preliminary data.</text>
</comment>
<protein>
    <submittedName>
        <fullName evidence="1">Uncharacterized protein</fullName>
    </submittedName>
</protein>
<proteinExistence type="predicted"/>